<dbReference type="GO" id="GO:0005829">
    <property type="term" value="C:cytosol"/>
    <property type="evidence" value="ECO:0007669"/>
    <property type="project" value="TreeGrafter"/>
</dbReference>
<dbReference type="InterPro" id="IPR043129">
    <property type="entry name" value="ATPase_NBD"/>
</dbReference>
<dbReference type="GO" id="GO:0002949">
    <property type="term" value="P:tRNA threonylcarbamoyladenosine modification"/>
    <property type="evidence" value="ECO:0007669"/>
    <property type="project" value="InterPro"/>
</dbReference>
<dbReference type="PANTHER" id="PTHR11735">
    <property type="entry name" value="TRNA N6-ADENOSINE THREONYLCARBAMOYLTRANSFERASE"/>
    <property type="match status" value="1"/>
</dbReference>
<dbReference type="InterPro" id="IPR022496">
    <property type="entry name" value="T6A_TsaB"/>
</dbReference>
<dbReference type="Gene3D" id="3.30.420.40">
    <property type="match status" value="2"/>
</dbReference>
<dbReference type="EMBL" id="CP002304">
    <property type="protein sequence ID" value="ADQ15274.1"/>
    <property type="molecule type" value="Genomic_DNA"/>
</dbReference>
<reference evidence="2 3" key="2">
    <citation type="journal article" date="2011" name="J. Bacteriol.">
        <title>Complete Genome Sequence of the Haloalkaliphilic, Hydrogen Producing Halanaerobium hydrogenoformans.</title>
        <authorList>
            <person name="Brown S.D."/>
            <person name="Begemann M.B."/>
            <person name="Mormile M.R."/>
            <person name="Wall J.D."/>
            <person name="Han C.S."/>
            <person name="Goodwin L.A."/>
            <person name="Pitluck S."/>
            <person name="Land M.L."/>
            <person name="Hauser L.J."/>
            <person name="Elias D.A."/>
        </authorList>
    </citation>
    <scope>NUCLEOTIDE SEQUENCE [LARGE SCALE GENOMIC DNA]</scope>
    <source>
        <strain evidence="3">sapolanicus</strain>
    </source>
</reference>
<dbReference type="OrthoDB" id="9784166at2"/>
<organism evidence="2 3">
    <name type="scientific">Halanaerobium hydrogeniformans</name>
    <name type="common">Halanaerobium sp. (strain sapolanicus)</name>
    <dbReference type="NCBI Taxonomy" id="656519"/>
    <lineage>
        <taxon>Bacteria</taxon>
        <taxon>Bacillati</taxon>
        <taxon>Bacillota</taxon>
        <taxon>Clostridia</taxon>
        <taxon>Halanaerobiales</taxon>
        <taxon>Halanaerobiaceae</taxon>
        <taxon>Halanaerobium</taxon>
    </lineage>
</organism>
<evidence type="ECO:0000259" key="1">
    <source>
        <dbReference type="Pfam" id="PF00814"/>
    </source>
</evidence>
<reference evidence="2 3" key="1">
    <citation type="submission" date="2010-11" db="EMBL/GenBank/DDBJ databases">
        <title>Complete sequence of Halanaerobium sp. sapolanicus.</title>
        <authorList>
            <consortium name="US DOE Joint Genome Institute"/>
            <person name="Lucas S."/>
            <person name="Copeland A."/>
            <person name="Lapidus A."/>
            <person name="Cheng J.-F."/>
            <person name="Bruce D."/>
            <person name="Goodwin L."/>
            <person name="Pitluck S."/>
            <person name="Davenport K."/>
            <person name="Detter J.C."/>
            <person name="Han C."/>
            <person name="Tapia R."/>
            <person name="Land M."/>
            <person name="Hauser L."/>
            <person name="Jeffries C."/>
            <person name="Kyrpides N."/>
            <person name="Ivanova N."/>
            <person name="Mikhailova N."/>
            <person name="Begemann M.B."/>
            <person name="Mormile M.R."/>
            <person name="Wall J.D."/>
            <person name="Elias D.A."/>
            <person name="Woyke T."/>
        </authorList>
    </citation>
    <scope>NUCLEOTIDE SEQUENCE [LARGE SCALE GENOMIC DNA]</scope>
    <source>
        <strain evidence="3">sapolanicus</strain>
    </source>
</reference>
<dbReference type="SUPFAM" id="SSF53067">
    <property type="entry name" value="Actin-like ATPase domain"/>
    <property type="match status" value="2"/>
</dbReference>
<proteinExistence type="predicted"/>
<dbReference type="STRING" id="656519.Halsa_1856"/>
<dbReference type="RefSeq" id="WP_013406345.1">
    <property type="nucleotide sequence ID" value="NC_014654.1"/>
</dbReference>
<evidence type="ECO:0000313" key="3">
    <source>
        <dbReference type="Proteomes" id="UP000007434"/>
    </source>
</evidence>
<keyword evidence="3" id="KW-1185">Reference proteome</keyword>
<dbReference type="InterPro" id="IPR000905">
    <property type="entry name" value="Gcp-like_dom"/>
</dbReference>
<dbReference type="KEGG" id="has:Halsa_1856"/>
<protein>
    <submittedName>
        <fullName evidence="2">Peptidase M22 glycoprotease</fullName>
    </submittedName>
</protein>
<dbReference type="AlphaFoldDB" id="E4RJ54"/>
<name>E4RJ54_HALHG</name>
<feature type="domain" description="Gcp-like" evidence="1">
    <location>
        <begin position="32"/>
        <end position="236"/>
    </location>
</feature>
<gene>
    <name evidence="2" type="ordered locus">Halsa_1856</name>
</gene>
<accession>E4RJ54</accession>
<dbReference type="CDD" id="cd24032">
    <property type="entry name" value="ASKHA_NBD_TsaB"/>
    <property type="match status" value="1"/>
</dbReference>
<dbReference type="HOGENOM" id="CLU_064886_0_1_9"/>
<sequence length="242" mass="27434">MLILGIDTSTDFLALSLMEDDKIKAEYNLSLKRQHSEKLLPLIDELFKTFELKAKDLDAIAVATGPGSFTGLRIAITTAKMLGRIFSIPVKGISTLEIMAAGQRANYILAMLDAKRNRVYYSFYSRKTDDFQTELDKKFKLKEIYKASSIEINNLAELLSDYKAEEILLIGDKTDKTAEILRNSNFNILKAEAENNYPRAAVLARLGRDYISAGQRDDIYQLKPTYLKKPQAELNWQQKYGG</sequence>
<dbReference type="PANTHER" id="PTHR11735:SF11">
    <property type="entry name" value="TRNA THREONYLCARBAMOYLADENOSINE BIOSYNTHESIS PROTEIN TSAB"/>
    <property type="match status" value="1"/>
</dbReference>
<dbReference type="NCBIfam" id="TIGR03725">
    <property type="entry name" value="T6A_YeaZ"/>
    <property type="match status" value="1"/>
</dbReference>
<evidence type="ECO:0000313" key="2">
    <source>
        <dbReference type="EMBL" id="ADQ15274.1"/>
    </source>
</evidence>
<dbReference type="Pfam" id="PF00814">
    <property type="entry name" value="TsaD"/>
    <property type="match status" value="1"/>
</dbReference>
<dbReference type="eggNOG" id="COG1214">
    <property type="taxonomic scope" value="Bacteria"/>
</dbReference>
<dbReference type="Proteomes" id="UP000007434">
    <property type="component" value="Chromosome"/>
</dbReference>